<sequence length="13" mass="1378">MKANQQQGLAASM</sequence>
<evidence type="ECO:0000313" key="1">
    <source>
        <dbReference type="EMBL" id="JAH39599.1"/>
    </source>
</evidence>
<dbReference type="EMBL" id="GBXM01068978">
    <property type="protein sequence ID" value="JAH39599.1"/>
    <property type="molecule type" value="Transcribed_RNA"/>
</dbReference>
<proteinExistence type="predicted"/>
<protein>
    <submittedName>
        <fullName evidence="1">Uncharacterized protein</fullName>
    </submittedName>
</protein>
<organism evidence="1">
    <name type="scientific">Anguilla anguilla</name>
    <name type="common">European freshwater eel</name>
    <name type="synonym">Muraena anguilla</name>
    <dbReference type="NCBI Taxonomy" id="7936"/>
    <lineage>
        <taxon>Eukaryota</taxon>
        <taxon>Metazoa</taxon>
        <taxon>Chordata</taxon>
        <taxon>Craniata</taxon>
        <taxon>Vertebrata</taxon>
        <taxon>Euteleostomi</taxon>
        <taxon>Actinopterygii</taxon>
        <taxon>Neopterygii</taxon>
        <taxon>Teleostei</taxon>
        <taxon>Anguilliformes</taxon>
        <taxon>Anguillidae</taxon>
        <taxon>Anguilla</taxon>
    </lineage>
</organism>
<accession>A0A0E9SDZ3</accession>
<reference evidence="1" key="1">
    <citation type="submission" date="2014-11" db="EMBL/GenBank/DDBJ databases">
        <authorList>
            <person name="Amaro Gonzalez C."/>
        </authorList>
    </citation>
    <scope>NUCLEOTIDE SEQUENCE</scope>
</reference>
<name>A0A0E9SDZ3_ANGAN</name>
<reference evidence="1" key="2">
    <citation type="journal article" date="2015" name="Fish Shellfish Immunol.">
        <title>Early steps in the European eel (Anguilla anguilla)-Vibrio vulnificus interaction in the gills: Role of the RtxA13 toxin.</title>
        <authorList>
            <person name="Callol A."/>
            <person name="Pajuelo D."/>
            <person name="Ebbesson L."/>
            <person name="Teles M."/>
            <person name="MacKenzie S."/>
            <person name="Amaro C."/>
        </authorList>
    </citation>
    <scope>NUCLEOTIDE SEQUENCE</scope>
</reference>